<dbReference type="AlphaFoldDB" id="A0AAX6DIV9"/>
<dbReference type="PANTHER" id="PTHR47177:SF3">
    <property type="entry name" value="F18C1.6 PROTEIN"/>
    <property type="match status" value="1"/>
</dbReference>
<dbReference type="InterPro" id="IPR011011">
    <property type="entry name" value="Znf_FYVE_PHD"/>
</dbReference>
<dbReference type="InterPro" id="IPR019787">
    <property type="entry name" value="Znf_PHD-finger"/>
</dbReference>
<keyword evidence="9" id="KW-1185">Reference proteome</keyword>
<keyword evidence="3" id="KW-0862">Zinc</keyword>
<dbReference type="CDD" id="cd16574">
    <property type="entry name" value="RING-HC_Topors"/>
    <property type="match status" value="1"/>
</dbReference>
<dbReference type="InterPro" id="IPR013083">
    <property type="entry name" value="Znf_RING/FYVE/PHD"/>
</dbReference>
<comment type="caution">
    <text evidence="8">The sequence shown here is derived from an EMBL/GenBank/DDBJ whole genome shotgun (WGS) entry which is preliminary data.</text>
</comment>
<feature type="compositionally biased region" description="Basic and acidic residues" evidence="5">
    <location>
        <begin position="118"/>
        <end position="128"/>
    </location>
</feature>
<feature type="region of interest" description="Disordered" evidence="5">
    <location>
        <begin position="37"/>
        <end position="128"/>
    </location>
</feature>
<dbReference type="Pfam" id="PF00628">
    <property type="entry name" value="PHD"/>
    <property type="match status" value="1"/>
</dbReference>
<feature type="domain" description="PHD-type" evidence="6">
    <location>
        <begin position="508"/>
        <end position="557"/>
    </location>
</feature>
<evidence type="ECO:0000256" key="3">
    <source>
        <dbReference type="ARBA" id="ARBA00022833"/>
    </source>
</evidence>
<dbReference type="Pfam" id="PF13639">
    <property type="entry name" value="zf-RING_2"/>
    <property type="match status" value="1"/>
</dbReference>
<evidence type="ECO:0000313" key="8">
    <source>
        <dbReference type="EMBL" id="KAJ6791649.1"/>
    </source>
</evidence>
<feature type="compositionally biased region" description="Basic residues" evidence="5">
    <location>
        <begin position="251"/>
        <end position="262"/>
    </location>
</feature>
<dbReference type="GO" id="GO:0008270">
    <property type="term" value="F:zinc ion binding"/>
    <property type="evidence" value="ECO:0007669"/>
    <property type="project" value="UniProtKB-KW"/>
</dbReference>
<feature type="compositionally biased region" description="Basic residues" evidence="5">
    <location>
        <begin position="337"/>
        <end position="346"/>
    </location>
</feature>
<evidence type="ECO:0000256" key="2">
    <source>
        <dbReference type="ARBA" id="ARBA00022771"/>
    </source>
</evidence>
<dbReference type="Proteomes" id="UP001140949">
    <property type="component" value="Unassembled WGS sequence"/>
</dbReference>
<dbReference type="PANTHER" id="PTHR47177">
    <property type="entry name" value="F18C1.6 PROTEIN"/>
    <property type="match status" value="1"/>
</dbReference>
<feature type="region of interest" description="Disordered" evidence="5">
    <location>
        <begin position="1"/>
        <end position="25"/>
    </location>
</feature>
<dbReference type="EMBL" id="JANAVB010044219">
    <property type="protein sequence ID" value="KAJ6791649.1"/>
    <property type="molecule type" value="Genomic_DNA"/>
</dbReference>
<reference evidence="8" key="1">
    <citation type="journal article" date="2023" name="GigaByte">
        <title>Genome assembly of the bearded iris, Iris pallida Lam.</title>
        <authorList>
            <person name="Bruccoleri R.E."/>
            <person name="Oakeley E.J."/>
            <person name="Faust A.M.E."/>
            <person name="Altorfer M."/>
            <person name="Dessus-Babus S."/>
            <person name="Burckhardt D."/>
            <person name="Oertli M."/>
            <person name="Naumann U."/>
            <person name="Petersen F."/>
            <person name="Wong J."/>
        </authorList>
    </citation>
    <scope>NUCLEOTIDE SEQUENCE</scope>
    <source>
        <strain evidence="8">GSM-AAB239-AS_SAM_17_03QT</strain>
    </source>
</reference>
<dbReference type="SMART" id="SM00249">
    <property type="entry name" value="PHD"/>
    <property type="match status" value="1"/>
</dbReference>
<dbReference type="SUPFAM" id="SSF57903">
    <property type="entry name" value="FYVE/PHD zinc finger"/>
    <property type="match status" value="1"/>
</dbReference>
<evidence type="ECO:0000313" key="9">
    <source>
        <dbReference type="Proteomes" id="UP001140949"/>
    </source>
</evidence>
<feature type="region of interest" description="Disordered" evidence="5">
    <location>
        <begin position="336"/>
        <end position="367"/>
    </location>
</feature>
<evidence type="ECO:0000256" key="4">
    <source>
        <dbReference type="PROSITE-ProRule" id="PRU00175"/>
    </source>
</evidence>
<feature type="compositionally biased region" description="Basic residues" evidence="5">
    <location>
        <begin position="104"/>
        <end position="113"/>
    </location>
</feature>
<proteinExistence type="predicted"/>
<dbReference type="InterPro" id="IPR058746">
    <property type="entry name" value="Znf_RING-type_Topors"/>
</dbReference>
<organism evidence="8 9">
    <name type="scientific">Iris pallida</name>
    <name type="common">Sweet iris</name>
    <dbReference type="NCBI Taxonomy" id="29817"/>
    <lineage>
        <taxon>Eukaryota</taxon>
        <taxon>Viridiplantae</taxon>
        <taxon>Streptophyta</taxon>
        <taxon>Embryophyta</taxon>
        <taxon>Tracheophyta</taxon>
        <taxon>Spermatophyta</taxon>
        <taxon>Magnoliopsida</taxon>
        <taxon>Liliopsida</taxon>
        <taxon>Asparagales</taxon>
        <taxon>Iridaceae</taxon>
        <taxon>Iridoideae</taxon>
        <taxon>Irideae</taxon>
        <taxon>Iris</taxon>
    </lineage>
</organism>
<feature type="compositionally biased region" description="Basic and acidic residues" evidence="5">
    <location>
        <begin position="227"/>
        <end position="250"/>
    </location>
</feature>
<gene>
    <name evidence="8" type="ORF">M6B38_243415</name>
</gene>
<feature type="compositionally biased region" description="Basic residues" evidence="5">
    <location>
        <begin position="53"/>
        <end position="63"/>
    </location>
</feature>
<dbReference type="Gene3D" id="3.30.40.10">
    <property type="entry name" value="Zinc/RING finger domain, C3HC4 (zinc finger)"/>
    <property type="match status" value="2"/>
</dbReference>
<evidence type="ECO:0000259" key="7">
    <source>
        <dbReference type="PROSITE" id="PS50089"/>
    </source>
</evidence>
<dbReference type="PROSITE" id="PS50089">
    <property type="entry name" value="ZF_RING_2"/>
    <property type="match status" value="1"/>
</dbReference>
<dbReference type="InterPro" id="IPR017907">
    <property type="entry name" value="Znf_RING_CS"/>
</dbReference>
<dbReference type="SMART" id="SM00184">
    <property type="entry name" value="RING"/>
    <property type="match status" value="1"/>
</dbReference>
<feature type="domain" description="RING-type" evidence="7">
    <location>
        <begin position="418"/>
        <end position="460"/>
    </location>
</feature>
<dbReference type="PROSITE" id="PS50016">
    <property type="entry name" value="ZF_PHD_2"/>
    <property type="match status" value="1"/>
</dbReference>
<feature type="compositionally biased region" description="Low complexity" evidence="5">
    <location>
        <begin position="213"/>
        <end position="223"/>
    </location>
</feature>
<name>A0AAX6DIV9_IRIPA</name>
<reference evidence="8" key="2">
    <citation type="submission" date="2023-04" db="EMBL/GenBank/DDBJ databases">
        <authorList>
            <person name="Bruccoleri R.E."/>
            <person name="Oakeley E.J."/>
            <person name="Faust A.-M."/>
            <person name="Dessus-Babus S."/>
            <person name="Altorfer M."/>
            <person name="Burckhardt D."/>
            <person name="Oertli M."/>
            <person name="Naumann U."/>
            <person name="Petersen F."/>
            <person name="Wong J."/>
        </authorList>
    </citation>
    <scope>NUCLEOTIDE SEQUENCE</scope>
    <source>
        <strain evidence="8">GSM-AAB239-AS_SAM_17_03QT</strain>
        <tissue evidence="8">Leaf</tissue>
    </source>
</reference>
<evidence type="ECO:0000256" key="1">
    <source>
        <dbReference type="ARBA" id="ARBA00022723"/>
    </source>
</evidence>
<evidence type="ECO:0000259" key="6">
    <source>
        <dbReference type="PROSITE" id="PS50016"/>
    </source>
</evidence>
<feature type="compositionally biased region" description="Low complexity" evidence="5">
    <location>
        <begin position="66"/>
        <end position="75"/>
    </location>
</feature>
<keyword evidence="1" id="KW-0479">Metal-binding</keyword>
<protein>
    <submittedName>
        <fullName evidence="8">Chromodomain-helicase-DNA-binding protein 5-like</fullName>
    </submittedName>
</protein>
<dbReference type="SUPFAM" id="SSF57850">
    <property type="entry name" value="RING/U-box"/>
    <property type="match status" value="1"/>
</dbReference>
<accession>A0AAX6DIV9</accession>
<dbReference type="PROSITE" id="PS00518">
    <property type="entry name" value="ZF_RING_1"/>
    <property type="match status" value="1"/>
</dbReference>
<feature type="region of interest" description="Disordered" evidence="5">
    <location>
        <begin position="186"/>
        <end position="270"/>
    </location>
</feature>
<dbReference type="InterPro" id="IPR001965">
    <property type="entry name" value="Znf_PHD"/>
</dbReference>
<dbReference type="InterPro" id="IPR001841">
    <property type="entry name" value="Znf_RING"/>
</dbReference>
<keyword evidence="2 4" id="KW-0863">Zinc-finger</keyword>
<feature type="compositionally biased region" description="Basic residues" evidence="5">
    <location>
        <begin position="202"/>
        <end position="212"/>
    </location>
</feature>
<feature type="region of interest" description="Disordered" evidence="5">
    <location>
        <begin position="294"/>
        <end position="316"/>
    </location>
</feature>
<evidence type="ECO:0000256" key="5">
    <source>
        <dbReference type="SAM" id="MobiDB-lite"/>
    </source>
</evidence>
<feature type="region of interest" description="Disordered" evidence="5">
    <location>
        <begin position="140"/>
        <end position="170"/>
    </location>
</feature>
<sequence>MAAKAEKTNSRKKRLAVDSESLESDFVTSDDDFVLEEDQVMVNRTKSGDKAKKTAGSRGRRKKSSDLQSGSSDSDYVISDEDELIERDQVLVYKQRKDEMKQPARSKTRRKMSSAHSKSSDADYKILEEDDSVVKDRVSVGRRKKLGRGMAAKAAKTNSRKKRLTVDSESLESDFVTSDDDFVLEEDQGMVNRMKSSDKAKKTARSRGRRKNSSALESGSSDSDYVISDKDELIERDQVLVHTQRKDKMKQQARSKTRRKMSSAHSKSSDADCKILEDDYFTTREEILVDKKKEKMKEAGCKTRRKRFSVESESSDSDYIISEGDDFMVENKIAVVKQHKNKKGGKRQTEPSTRRKRSSLVSDSSDNYDDLNFEEEVRDLRLGGGLNQQHQLAQLVVSKHKEEKGKEKEASELGKQVCGICLSEEQKGVVQGLLNCCSHYFCFACIMEWSKVESRCPVCKRRFVTITKSGRSDPGFGMRKAVIRVEKRDQVYHPSEEELRDMLDPYENVVCIECQQGGDDNLMLLCDICDSSSHTYCVGLGREVPEGNWYCGGCKSASDGQMLSQAQDNMMDQETGGNSVFVGVTERGGFTNMRLATNSPQPVSLPSQTSTLRIDLNASPRDFSGEDHYASSPIYGSGASTLSGRRHIQQRIQQRIRILLSNSRPRQNSTGINMHSSVTDAITSEGALVEDTLHASRRVLEHQQDCRPAFHSNATMVPCMLKEGSSFRHVDGAKEQIQSMVLSYLQKYSRDTPLERTTFKEVGRKSTHTILAACGIEHRRDMVSADVEPPNDCAHDPADGPAHLAKGCCSSCFNSFVKDVVLRLLNFNS</sequence>